<organism evidence="1 2">
    <name type="scientific">Hymenobacter telluris</name>
    <dbReference type="NCBI Taxonomy" id="2816474"/>
    <lineage>
        <taxon>Bacteria</taxon>
        <taxon>Pseudomonadati</taxon>
        <taxon>Bacteroidota</taxon>
        <taxon>Cytophagia</taxon>
        <taxon>Cytophagales</taxon>
        <taxon>Hymenobacteraceae</taxon>
        <taxon>Hymenobacter</taxon>
    </lineage>
</organism>
<dbReference type="RefSeq" id="WP_206985933.1">
    <property type="nucleotide sequence ID" value="NZ_JAFLQZ010000015.1"/>
</dbReference>
<reference evidence="1" key="1">
    <citation type="submission" date="2021-03" db="EMBL/GenBank/DDBJ databases">
        <authorList>
            <person name="Kim M.K."/>
        </authorList>
    </citation>
    <scope>NUCLEOTIDE SEQUENCE</scope>
    <source>
        <strain evidence="1">BT186</strain>
    </source>
</reference>
<keyword evidence="2" id="KW-1185">Reference proteome</keyword>
<accession>A0A939EZE1</accession>
<dbReference type="Proteomes" id="UP000664144">
    <property type="component" value="Unassembled WGS sequence"/>
</dbReference>
<comment type="caution">
    <text evidence="1">The sequence shown here is derived from an EMBL/GenBank/DDBJ whole genome shotgun (WGS) entry which is preliminary data.</text>
</comment>
<dbReference type="AlphaFoldDB" id="A0A939EZE1"/>
<name>A0A939EZE1_9BACT</name>
<evidence type="ECO:0000313" key="1">
    <source>
        <dbReference type="EMBL" id="MBO0359989.1"/>
    </source>
</evidence>
<evidence type="ECO:0000313" key="2">
    <source>
        <dbReference type="Proteomes" id="UP000664144"/>
    </source>
</evidence>
<dbReference type="EMBL" id="JAFLQZ010000015">
    <property type="protein sequence ID" value="MBO0359989.1"/>
    <property type="molecule type" value="Genomic_DNA"/>
</dbReference>
<protein>
    <submittedName>
        <fullName evidence="1">Uncharacterized protein</fullName>
    </submittedName>
</protein>
<proteinExistence type="predicted"/>
<sequence>MWKAALVLLVAVSVLVIVFTRKPVAPHVNQAKHSEEHVIGNISYGDTLFIYAQYSECGEFGGHRELIKVYLSDEGDVRERLGYVEFRQRPFTADFFLDTIGCSYRADRKYFLEKQKVLSVDDEKAIVRYMHALLNYSLKDLRTFHAGNIYWVGMDNEKPQIWVYDTQYSWRGHKALREKLFGN</sequence>
<gene>
    <name evidence="1" type="ORF">J0X19_18660</name>
</gene>